<accession>A0A0F9DHC7</accession>
<comment type="caution">
    <text evidence="1">The sequence shown here is derived from an EMBL/GenBank/DDBJ whole genome shotgun (WGS) entry which is preliminary data.</text>
</comment>
<dbReference type="EMBL" id="LAZR01028921">
    <property type="protein sequence ID" value="KKL61103.1"/>
    <property type="molecule type" value="Genomic_DNA"/>
</dbReference>
<evidence type="ECO:0000313" key="1">
    <source>
        <dbReference type="EMBL" id="KKL61103.1"/>
    </source>
</evidence>
<protein>
    <submittedName>
        <fullName evidence="1">Uncharacterized protein</fullName>
    </submittedName>
</protein>
<dbReference type="AlphaFoldDB" id="A0A0F9DHC7"/>
<sequence length="74" mass="8818">MNYDKCFLCEEEINIENNNNNNISYKSLPNYISKICKNHICDKCITESDTMEILYKRLLSKKKKLNIKNIKIEN</sequence>
<proteinExistence type="predicted"/>
<reference evidence="1" key="1">
    <citation type="journal article" date="2015" name="Nature">
        <title>Complex archaea that bridge the gap between prokaryotes and eukaryotes.</title>
        <authorList>
            <person name="Spang A."/>
            <person name="Saw J.H."/>
            <person name="Jorgensen S.L."/>
            <person name="Zaremba-Niedzwiedzka K."/>
            <person name="Martijn J."/>
            <person name="Lind A.E."/>
            <person name="van Eijk R."/>
            <person name="Schleper C."/>
            <person name="Guy L."/>
            <person name="Ettema T.J."/>
        </authorList>
    </citation>
    <scope>NUCLEOTIDE SEQUENCE</scope>
</reference>
<organism evidence="1">
    <name type="scientific">marine sediment metagenome</name>
    <dbReference type="NCBI Taxonomy" id="412755"/>
    <lineage>
        <taxon>unclassified sequences</taxon>
        <taxon>metagenomes</taxon>
        <taxon>ecological metagenomes</taxon>
    </lineage>
</organism>
<name>A0A0F9DHC7_9ZZZZ</name>
<gene>
    <name evidence="1" type="ORF">LCGC14_2198670</name>
</gene>